<dbReference type="OrthoDB" id="573511at2"/>
<accession>A0A9X5E9V6</accession>
<organism evidence="6 7">
    <name type="scientific">Scytonema millei VB511283</name>
    <dbReference type="NCBI Taxonomy" id="1245923"/>
    <lineage>
        <taxon>Bacteria</taxon>
        <taxon>Bacillati</taxon>
        <taxon>Cyanobacteriota</taxon>
        <taxon>Cyanophyceae</taxon>
        <taxon>Nostocales</taxon>
        <taxon>Scytonemataceae</taxon>
        <taxon>Scytonema</taxon>
    </lineage>
</organism>
<dbReference type="CDD" id="cd01948">
    <property type="entry name" value="EAL"/>
    <property type="match status" value="1"/>
</dbReference>
<comment type="caution">
    <text evidence="6">The sequence shown here is derived from an EMBL/GenBank/DDBJ whole genome shotgun (WGS) entry which is preliminary data.</text>
</comment>
<feature type="domain" description="GGDEF" evidence="5">
    <location>
        <begin position="1577"/>
        <end position="1710"/>
    </location>
</feature>
<dbReference type="PANTHER" id="PTHR43642">
    <property type="entry name" value="HYBRID SIGNAL TRANSDUCTION HISTIDINE KINASE G"/>
    <property type="match status" value="1"/>
</dbReference>
<dbReference type="InterPro" id="IPR000160">
    <property type="entry name" value="GGDEF_dom"/>
</dbReference>
<dbReference type="InterPro" id="IPR001633">
    <property type="entry name" value="EAL_dom"/>
</dbReference>
<dbReference type="SUPFAM" id="SSF141868">
    <property type="entry name" value="EAL domain-like"/>
    <property type="match status" value="1"/>
</dbReference>
<dbReference type="InterPro" id="IPR027417">
    <property type="entry name" value="P-loop_NTPase"/>
</dbReference>
<comment type="subcellular location">
    <subcellularLocation>
        <location evidence="1">Membrane</location>
        <topology evidence="1">Single-pass membrane protein</topology>
    </subcellularLocation>
</comment>
<dbReference type="InterPro" id="IPR003018">
    <property type="entry name" value="GAF"/>
</dbReference>
<evidence type="ECO:0000313" key="6">
    <source>
        <dbReference type="EMBL" id="NHC37641.1"/>
    </source>
</evidence>
<keyword evidence="2" id="KW-0175">Coiled coil</keyword>
<feature type="domain" description="Protein kinase" evidence="3">
    <location>
        <begin position="7"/>
        <end position="267"/>
    </location>
</feature>
<dbReference type="GO" id="GO:0005524">
    <property type="term" value="F:ATP binding"/>
    <property type="evidence" value="ECO:0007669"/>
    <property type="project" value="InterPro"/>
</dbReference>
<dbReference type="InterPro" id="IPR011009">
    <property type="entry name" value="Kinase-like_dom_sf"/>
</dbReference>
<dbReference type="SUPFAM" id="SSF55781">
    <property type="entry name" value="GAF domain-like"/>
    <property type="match status" value="1"/>
</dbReference>
<dbReference type="Gene3D" id="1.10.510.10">
    <property type="entry name" value="Transferase(Phosphotransferase) domain 1"/>
    <property type="match status" value="1"/>
</dbReference>
<sequence>MIAISGYEIVNKIYESDRSVVYRAWRIRDRQPIILKILKAEQPSLEELIRYKQEYEITHSLNLSGVVKAYSLENFHNTVLITLEDFGGESLEILSQVKKLSLKDFLEIAILIVESLSKIHAANIIHKDISPANIVFNSATKQLKIIDFGISTLVSKENPNFGHPSILEGTLSYISPEQTGRMNRNVDYRTDFYSLGATFYQLLTHQLPFDTDDPLELIHCHLAKQPIPPHQIDPSIPLTLSQIVIKLLAKTAEERYQSAWGISADLKKCWQQLENDRTITEFELGKEDISDKLQIPQKLYGREREIEILLAAFERIGEEGQGRQGGQGEQRRNIPTTNHEFKPELVLVRGYAGIGKSSLVQEAFKLVTQRRGYFVQGKYEQYQRHIPYFGLIKALQELVRQLLLEDSDRLAKWRDRILAACGENIGVLIDVVPDLSLLLGQHSASAILNPTAAEHRFKLVFQKLIQVFAQAEHPLIIFLDDLQWVDSASLQLIRVLVTERNKYLFLIGAYRDNEVNAFHPLSLSLEELTKLGVAIHYISLIPLNISHINQLLSETLKCDRDVTEPLAKLILETTHGNPFFINEFIAYLAAENLLKFERARQIWYWDSTEIQLAQVTHNNLTELLVKKIQKLDDNTQQILKLAACIGSSFELSTLVGCMTKPTEVIVALLQPAIAASLIIPIDNDRTGIELGISLRRILTVRYKFAHDRIQQAAYSSLPEGTKQTLHQIIGRTLLQNTPLDKQEEKIFDIVNHLNFSSSLLQNQTEKDELAALNLTAAKKAKESIAYESALSYASLGIKLIEENSWRRHYELSLALFLEAAEAAYLCGKFTSTENYTDIVLQQAKNLLDKVKVYEIKILAHVAQGKPLAAVNIAIYALRLLGVNLPHKVSKFKISLAAIATKFILCNKHFEALVNLPAMSNPHTLAAMKIMGIAGSPTYNAAPQFAPLLAFAGVNLSLKYGNTAMSAYGYASYGVMLCGVLGNIDTGYQFGKLALDLLEKFQAKELKARTFLVFNNFIRHWKEHVREGLPSLLEAYQSGLDTGDIEFAAYCGFIYCYHSYFVGKELTALAQEMETYLQASDRLKQETALHLLQLYRQSVANLLGTTENSCFFSGEYYDEKKILPLLLAVNHKTALFHFYCQKLALNYLFEAYDRAAENALQAKKYIDGVIASLSLPVFNFYHSLTLISTYNSASAWQKKQISSLVKTNQRQMQKWADSAPMNYLHKYYLVEAEKNRVLGNSVRAIDDYDRAISLAKKYAYLQEEALANELAAKFYLELGKNTIARIHLLNARSCYLVWGATAKVKALDTKYAQLLFTLTNQSHKLTASHSTKIHTSDRLLDLNTFIKAAQIISGEIVFQDLIHKIMQTAIENAGAELGCLLLVRDRQLVIEAAISIMSAEQTISFPIPVTNDILPISLINYVAEHKLDVVLQNTIDSYNFARDPYVQLHKPKSVLCAPILNQNQLIGIFYLENNLVIGAFTSDRLETLRLLCSQAAISLKNAQLYQDLKRSEMKEREKASQLEKSLQELQIAQNNLVQVQEQLLHDAFHDPLTDLPNRAWLIERLEQAIKMHKRYPDYLYALLFIDLDRFKVVNDSLGHLVGDELIKSVASRLKLTLRASDTVARLGGDEFVILLENIHDLEEATVVADRIQARLKQPYRLLEYEVVTSASIGITFSTMNYERASDVLRDADAAMYHAKEQHKGRYQIFAPAMQARAIARLQLESDLRRAIAQQELSLHYQPIVQLSSGCLTGFEALIRWSHPQQGWIAPTEFIPVAEETGLIDSLGWWVLHQACLQLQTWRERFPKYHSLAVNVNLSVQQLKQADAAERIEQILQTTQLPGECLKLEITESCLLETVDLAPQLLERLQALGVQLCIDDFGTGYSSLSRLHDLPIDTLKIDRSFVNHLGSSRHTAIVQTIVTLARSLGIDAVAEGIETQLQLEKLQQLGCNLGQGYLFSQPVDSQKAEEWLTVDS</sequence>
<evidence type="ECO:0000259" key="4">
    <source>
        <dbReference type="PROSITE" id="PS50883"/>
    </source>
</evidence>
<dbReference type="InterPro" id="IPR053159">
    <property type="entry name" value="Hybrid_Histidine_Kinase"/>
</dbReference>
<dbReference type="Proteomes" id="UP000031532">
    <property type="component" value="Unassembled WGS sequence"/>
</dbReference>
<keyword evidence="7" id="KW-1185">Reference proteome</keyword>
<dbReference type="CDD" id="cd14014">
    <property type="entry name" value="STKc_PknB_like"/>
    <property type="match status" value="1"/>
</dbReference>
<evidence type="ECO:0000259" key="5">
    <source>
        <dbReference type="PROSITE" id="PS50887"/>
    </source>
</evidence>
<evidence type="ECO:0000313" key="7">
    <source>
        <dbReference type="Proteomes" id="UP000031532"/>
    </source>
</evidence>
<dbReference type="PROSITE" id="PS50011">
    <property type="entry name" value="PROTEIN_KINASE_DOM"/>
    <property type="match status" value="1"/>
</dbReference>
<dbReference type="InterPro" id="IPR008266">
    <property type="entry name" value="Tyr_kinase_AS"/>
</dbReference>
<dbReference type="SUPFAM" id="SSF55073">
    <property type="entry name" value="Nucleotide cyclase"/>
    <property type="match status" value="1"/>
</dbReference>
<dbReference type="EMBL" id="JTJC03000010">
    <property type="protein sequence ID" value="NHC37641.1"/>
    <property type="molecule type" value="Genomic_DNA"/>
</dbReference>
<dbReference type="Gene3D" id="3.40.50.300">
    <property type="entry name" value="P-loop containing nucleotide triphosphate hydrolases"/>
    <property type="match status" value="1"/>
</dbReference>
<dbReference type="Pfam" id="PF13191">
    <property type="entry name" value="AAA_16"/>
    <property type="match status" value="1"/>
</dbReference>
<dbReference type="PROSITE" id="PS50887">
    <property type="entry name" value="GGDEF"/>
    <property type="match status" value="1"/>
</dbReference>
<dbReference type="InterPro" id="IPR043128">
    <property type="entry name" value="Rev_trsase/Diguanyl_cyclase"/>
</dbReference>
<dbReference type="SUPFAM" id="SSF56112">
    <property type="entry name" value="Protein kinase-like (PK-like)"/>
    <property type="match status" value="1"/>
</dbReference>
<evidence type="ECO:0000256" key="2">
    <source>
        <dbReference type="SAM" id="Coils"/>
    </source>
</evidence>
<proteinExistence type="predicted"/>
<dbReference type="SUPFAM" id="SSF52540">
    <property type="entry name" value="P-loop containing nucleoside triphosphate hydrolases"/>
    <property type="match status" value="1"/>
</dbReference>
<dbReference type="RefSeq" id="WP_052289708.1">
    <property type="nucleotide sequence ID" value="NZ_JTJC03000010.1"/>
</dbReference>
<dbReference type="Pfam" id="PF00563">
    <property type="entry name" value="EAL"/>
    <property type="match status" value="1"/>
</dbReference>
<dbReference type="Gene3D" id="3.30.70.270">
    <property type="match status" value="1"/>
</dbReference>
<dbReference type="InterPro" id="IPR041664">
    <property type="entry name" value="AAA_16"/>
</dbReference>
<dbReference type="InterPro" id="IPR029016">
    <property type="entry name" value="GAF-like_dom_sf"/>
</dbReference>
<dbReference type="SMART" id="SM00267">
    <property type="entry name" value="GGDEF"/>
    <property type="match status" value="1"/>
</dbReference>
<feature type="coiled-coil region" evidence="2">
    <location>
        <begin position="1504"/>
        <end position="1541"/>
    </location>
</feature>
<dbReference type="Pfam" id="PF01590">
    <property type="entry name" value="GAF"/>
    <property type="match status" value="1"/>
</dbReference>
<dbReference type="PROSITE" id="PS50883">
    <property type="entry name" value="EAL"/>
    <property type="match status" value="1"/>
</dbReference>
<dbReference type="GO" id="GO:0004672">
    <property type="term" value="F:protein kinase activity"/>
    <property type="evidence" value="ECO:0007669"/>
    <property type="project" value="InterPro"/>
</dbReference>
<dbReference type="Gene3D" id="3.30.450.40">
    <property type="match status" value="1"/>
</dbReference>
<dbReference type="Pfam" id="PF00069">
    <property type="entry name" value="Pkinase"/>
    <property type="match status" value="1"/>
</dbReference>
<dbReference type="InterPro" id="IPR029787">
    <property type="entry name" value="Nucleotide_cyclase"/>
</dbReference>
<dbReference type="PANTHER" id="PTHR43642:SF1">
    <property type="entry name" value="HYBRID SIGNAL TRANSDUCTION HISTIDINE KINASE G"/>
    <property type="match status" value="1"/>
</dbReference>
<dbReference type="InterPro" id="IPR035919">
    <property type="entry name" value="EAL_sf"/>
</dbReference>
<evidence type="ECO:0000259" key="3">
    <source>
        <dbReference type="PROSITE" id="PS50011"/>
    </source>
</evidence>
<dbReference type="FunFam" id="3.20.20.450:FF:000001">
    <property type="entry name" value="Cyclic di-GMP phosphodiesterase yahA"/>
    <property type="match status" value="1"/>
</dbReference>
<dbReference type="SMART" id="SM00220">
    <property type="entry name" value="S_TKc"/>
    <property type="match status" value="1"/>
</dbReference>
<reference evidence="6 7" key="1">
    <citation type="journal article" date="2015" name="Genome Announc.">
        <title>Draft Genome Sequence of the Terrestrial Cyanobacterium Scytonema millei VB511283, Isolated from Eastern India.</title>
        <authorList>
            <person name="Sen D."/>
            <person name="Chandrababunaidu M.M."/>
            <person name="Singh D."/>
            <person name="Sanghi N."/>
            <person name="Ghorai A."/>
            <person name="Mishra G.P."/>
            <person name="Madduluri M."/>
            <person name="Adhikary S.P."/>
            <person name="Tripathy S."/>
        </authorList>
    </citation>
    <scope>NUCLEOTIDE SEQUENCE [LARGE SCALE GENOMIC DNA]</scope>
    <source>
        <strain evidence="6 7">VB511283</strain>
    </source>
</reference>
<dbReference type="GO" id="GO:0016020">
    <property type="term" value="C:membrane"/>
    <property type="evidence" value="ECO:0007669"/>
    <property type="project" value="UniProtKB-SubCell"/>
</dbReference>
<dbReference type="InterPro" id="IPR000719">
    <property type="entry name" value="Prot_kinase_dom"/>
</dbReference>
<feature type="domain" description="EAL" evidence="4">
    <location>
        <begin position="1719"/>
        <end position="1974"/>
    </location>
</feature>
<protein>
    <submittedName>
        <fullName evidence="6">EAL domain-containing protein</fullName>
    </submittedName>
</protein>
<evidence type="ECO:0000256" key="1">
    <source>
        <dbReference type="ARBA" id="ARBA00004167"/>
    </source>
</evidence>
<dbReference type="Pfam" id="PF00990">
    <property type="entry name" value="GGDEF"/>
    <property type="match status" value="1"/>
</dbReference>
<dbReference type="Gene3D" id="3.20.20.450">
    <property type="entry name" value="EAL domain"/>
    <property type="match status" value="1"/>
</dbReference>
<dbReference type="CDD" id="cd01949">
    <property type="entry name" value="GGDEF"/>
    <property type="match status" value="1"/>
</dbReference>
<dbReference type="SMART" id="SM00065">
    <property type="entry name" value="GAF"/>
    <property type="match status" value="1"/>
</dbReference>
<dbReference type="SMART" id="SM00052">
    <property type="entry name" value="EAL"/>
    <property type="match status" value="1"/>
</dbReference>
<dbReference type="PROSITE" id="PS00109">
    <property type="entry name" value="PROTEIN_KINASE_TYR"/>
    <property type="match status" value="1"/>
</dbReference>
<gene>
    <name evidence="6" type="ORF">QH73_0023895</name>
</gene>
<dbReference type="NCBIfam" id="TIGR00254">
    <property type="entry name" value="GGDEF"/>
    <property type="match status" value="1"/>
</dbReference>
<name>A0A9X5E9V6_9CYAN</name>